<keyword evidence="1" id="KW-0472">Membrane</keyword>
<comment type="caution">
    <text evidence="2">The sequence shown here is derived from an EMBL/GenBank/DDBJ whole genome shotgun (WGS) entry which is preliminary data.</text>
</comment>
<name>A0A4R1Z0N1_9RHOB</name>
<reference evidence="2 3" key="1">
    <citation type="submission" date="2019-03" db="EMBL/GenBank/DDBJ databases">
        <title>Genomic Encyclopedia of Type Strains, Phase IV (KMG-IV): sequencing the most valuable type-strain genomes for metagenomic binning, comparative biology and taxonomic classification.</title>
        <authorList>
            <person name="Goeker M."/>
        </authorList>
    </citation>
    <scope>NUCLEOTIDE SEQUENCE [LARGE SCALE GENOMIC DNA]</scope>
    <source>
        <strain evidence="2 3">DSM 21153</strain>
    </source>
</reference>
<evidence type="ECO:0000256" key="1">
    <source>
        <dbReference type="SAM" id="Phobius"/>
    </source>
</evidence>
<protein>
    <submittedName>
        <fullName evidence="2">Uncharacterized protein</fullName>
    </submittedName>
</protein>
<keyword evidence="1" id="KW-1133">Transmembrane helix</keyword>
<dbReference type="Proteomes" id="UP000295277">
    <property type="component" value="Unassembled WGS sequence"/>
</dbReference>
<gene>
    <name evidence="2" type="ORF">EV216_103210</name>
</gene>
<feature type="transmembrane region" description="Helical" evidence="1">
    <location>
        <begin position="35"/>
        <end position="52"/>
    </location>
</feature>
<sequence>MRMDLLNGARLQPGDRAEIVRHLAARNPERTRLEWAVAAVAALSALLLAFALRRRRRGGAH</sequence>
<evidence type="ECO:0000313" key="3">
    <source>
        <dbReference type="Proteomes" id="UP000295277"/>
    </source>
</evidence>
<dbReference type="EMBL" id="SLVM01000003">
    <property type="protein sequence ID" value="TCM87132.1"/>
    <property type="molecule type" value="Genomic_DNA"/>
</dbReference>
<accession>A0A4R1Z0N1</accession>
<keyword evidence="3" id="KW-1185">Reference proteome</keyword>
<proteinExistence type="predicted"/>
<dbReference type="AlphaFoldDB" id="A0A4R1Z0N1"/>
<keyword evidence="1" id="KW-0812">Transmembrane</keyword>
<organism evidence="2 3">
    <name type="scientific">Rhodovulum steppense</name>
    <dbReference type="NCBI Taxonomy" id="540251"/>
    <lineage>
        <taxon>Bacteria</taxon>
        <taxon>Pseudomonadati</taxon>
        <taxon>Pseudomonadota</taxon>
        <taxon>Alphaproteobacteria</taxon>
        <taxon>Rhodobacterales</taxon>
        <taxon>Paracoccaceae</taxon>
        <taxon>Rhodovulum</taxon>
    </lineage>
</organism>
<evidence type="ECO:0000313" key="2">
    <source>
        <dbReference type="EMBL" id="TCM87132.1"/>
    </source>
</evidence>